<dbReference type="SUPFAM" id="SSF53756">
    <property type="entry name" value="UDP-Glycosyltransferase/glycogen phosphorylase"/>
    <property type="match status" value="1"/>
</dbReference>
<dbReference type="GO" id="GO:0006488">
    <property type="term" value="P:dolichol-linked oligosaccharide biosynthetic process"/>
    <property type="evidence" value="ECO:0007669"/>
    <property type="project" value="TreeGrafter"/>
</dbReference>
<evidence type="ECO:0000256" key="7">
    <source>
        <dbReference type="RuleBase" id="RU362128"/>
    </source>
</evidence>
<protein>
    <recommendedName>
        <fullName evidence="3 7">UDP-N-acetylglucosamine transferase subunit ALG13</fullName>
        <ecNumber evidence="2 7">2.4.1.141</ecNumber>
    </recommendedName>
    <alternativeName>
        <fullName evidence="5 7">Asparagine-linked glycosylation protein 13</fullName>
    </alternativeName>
</protein>
<feature type="domain" description="Glycosyl transferase family 28 C-terminal" evidence="8">
    <location>
        <begin position="15"/>
        <end position="152"/>
    </location>
</feature>
<dbReference type="PANTHER" id="PTHR47043">
    <property type="entry name" value="UDP-N-ACETYLGLUCOSAMINE TRANSFERASE SUBUNIT ALG13"/>
    <property type="match status" value="1"/>
</dbReference>
<keyword evidence="7" id="KW-0808">Transferase</keyword>
<keyword evidence="10" id="KW-1185">Reference proteome</keyword>
<evidence type="ECO:0000256" key="2">
    <source>
        <dbReference type="ARBA" id="ARBA00012614"/>
    </source>
</evidence>
<name>A0AAX6MFM3_9PEZI</name>
<comment type="caution">
    <text evidence="9">The sequence shown here is derived from an EMBL/GenBank/DDBJ whole genome shotgun (WGS) entry which is preliminary data.</text>
</comment>
<evidence type="ECO:0000313" key="10">
    <source>
        <dbReference type="Proteomes" id="UP001369815"/>
    </source>
</evidence>
<accession>A0AAX6MFM3</accession>
<dbReference type="InterPro" id="IPR007235">
    <property type="entry name" value="Glyco_trans_28_C"/>
</dbReference>
<organism evidence="9 10">
    <name type="scientific">Daldinia eschscholtzii</name>
    <dbReference type="NCBI Taxonomy" id="292717"/>
    <lineage>
        <taxon>Eukaryota</taxon>
        <taxon>Fungi</taxon>
        <taxon>Dikarya</taxon>
        <taxon>Ascomycota</taxon>
        <taxon>Pezizomycotina</taxon>
        <taxon>Sordariomycetes</taxon>
        <taxon>Xylariomycetidae</taxon>
        <taxon>Xylariales</taxon>
        <taxon>Hypoxylaceae</taxon>
        <taxon>Daldinia</taxon>
    </lineage>
</organism>
<dbReference type="PANTHER" id="PTHR47043:SF1">
    <property type="entry name" value="UDP-N-ACETYLGLUCOSAMINE TRANSFERASE SUBUNIT ALG13"/>
    <property type="match status" value="1"/>
</dbReference>
<evidence type="ECO:0000256" key="6">
    <source>
        <dbReference type="ARBA" id="ARBA00048184"/>
    </source>
</evidence>
<evidence type="ECO:0000256" key="3">
    <source>
        <dbReference type="ARBA" id="ARBA00017468"/>
    </source>
</evidence>
<comment type="function">
    <text evidence="4 7">Involved in protein N-glycosylation. Essential for the second step of the dolichol-linked oligosaccharide pathway.</text>
</comment>
<evidence type="ECO:0000256" key="5">
    <source>
        <dbReference type="ARBA" id="ARBA00032061"/>
    </source>
</evidence>
<dbReference type="GO" id="GO:0004577">
    <property type="term" value="F:N-acetylglucosaminyldiphosphodolichol N-acetylglucosaminyltransferase activity"/>
    <property type="evidence" value="ECO:0007669"/>
    <property type="project" value="UniProtKB-EC"/>
</dbReference>
<proteinExistence type="inferred from homology"/>
<dbReference type="InterPro" id="IPR052474">
    <property type="entry name" value="UDP-GlcNAc_transferase"/>
</dbReference>
<dbReference type="AlphaFoldDB" id="A0AAX6MFM3"/>
<keyword evidence="7" id="KW-0328">Glycosyltransferase</keyword>
<reference evidence="9 10" key="1">
    <citation type="journal article" date="2024" name="Front Chem Biol">
        <title>Unveiling the potential of Daldinia eschscholtzii MFLUCC 19-0629 through bioactivity and bioinformatics studies for enhanced sustainable agriculture production.</title>
        <authorList>
            <person name="Brooks S."/>
            <person name="Weaver J.A."/>
            <person name="Klomchit A."/>
            <person name="Alharthi S.A."/>
            <person name="Onlamun T."/>
            <person name="Nurani R."/>
            <person name="Vong T.K."/>
            <person name="Alberti F."/>
            <person name="Greco C."/>
        </authorList>
    </citation>
    <scope>NUCLEOTIDE SEQUENCE [LARGE SCALE GENOMIC DNA]</scope>
    <source>
        <strain evidence="9">MFLUCC 19-0629</strain>
    </source>
</reference>
<dbReference type="Pfam" id="PF04101">
    <property type="entry name" value="Glyco_tran_28_C"/>
    <property type="match status" value="1"/>
</dbReference>
<evidence type="ECO:0000256" key="4">
    <source>
        <dbReference type="ARBA" id="ARBA00024804"/>
    </source>
</evidence>
<dbReference type="EC" id="2.4.1.141" evidence="2 7"/>
<comment type="subunit">
    <text evidence="1 7">Heterodimer with ALG14 to form a functional enzyme.</text>
</comment>
<evidence type="ECO:0000259" key="8">
    <source>
        <dbReference type="Pfam" id="PF04101"/>
    </source>
</evidence>
<gene>
    <name evidence="7" type="primary">ALG13</name>
    <name evidence="9" type="ORF">Daesc_007490</name>
</gene>
<comment type="subcellular location">
    <subcellularLocation>
        <location evidence="7">Endoplasmic reticulum</location>
    </subcellularLocation>
</comment>
<dbReference type="GO" id="GO:0043541">
    <property type="term" value="C:UDP-N-acetylglucosamine transferase complex"/>
    <property type="evidence" value="ECO:0007669"/>
    <property type="project" value="TreeGrafter"/>
</dbReference>
<dbReference type="Gene3D" id="3.40.50.2000">
    <property type="entry name" value="Glycogen Phosphorylase B"/>
    <property type="match status" value="1"/>
</dbReference>
<dbReference type="Proteomes" id="UP001369815">
    <property type="component" value="Unassembled WGS sequence"/>
</dbReference>
<sequence>MTSRLAPPVRRKYAFVTIGASASFKLLIEEVLSGAFLAKLKSLGFTHLTIQCGPDYDYFLTAKPKGNPDDPNDLLVEGFPYHDDIRRFMKLTTANDDPNMNLRERGLIITHAGSGSILEALDFDSALIAVPNPTLMDNHQSEIAEEMERQGHLIQGKVGSLVDIVNEDILKAPKKQWPPDPDPESEWPGGLWDIISALMP</sequence>
<dbReference type="EMBL" id="JBANMG010000007">
    <property type="protein sequence ID" value="KAK6950962.1"/>
    <property type="molecule type" value="Genomic_DNA"/>
</dbReference>
<comment type="similarity">
    <text evidence="7">Belongs to the glycosyltransferase 28 family.</text>
</comment>
<evidence type="ECO:0000256" key="1">
    <source>
        <dbReference type="ARBA" id="ARBA00011198"/>
    </source>
</evidence>
<evidence type="ECO:0000313" key="9">
    <source>
        <dbReference type="EMBL" id="KAK6950962.1"/>
    </source>
</evidence>
<keyword evidence="7" id="KW-0256">Endoplasmic reticulum</keyword>
<comment type="catalytic activity">
    <reaction evidence="6">
        <text>an N-acetyl-alpha-D-glucosaminyl-diphospho-di-trans,poly-cis-dolichol + UDP-N-acetyl-alpha-D-glucosamine = an N,N'-diacetylchitobiosyl-diphospho-di-trans,poly-cis-dolichol + UDP + H(+)</text>
        <dbReference type="Rhea" id="RHEA:23380"/>
        <dbReference type="Rhea" id="RHEA-COMP:19507"/>
        <dbReference type="Rhea" id="RHEA-COMP:19510"/>
        <dbReference type="ChEBI" id="CHEBI:15378"/>
        <dbReference type="ChEBI" id="CHEBI:57269"/>
        <dbReference type="ChEBI" id="CHEBI:57705"/>
        <dbReference type="ChEBI" id="CHEBI:58223"/>
        <dbReference type="ChEBI" id="CHEBI:58427"/>
        <dbReference type="EC" id="2.4.1.141"/>
    </reaction>
</comment>